<evidence type="ECO:0000256" key="1">
    <source>
        <dbReference type="SAM" id="MobiDB-lite"/>
    </source>
</evidence>
<feature type="region of interest" description="Disordered" evidence="1">
    <location>
        <begin position="231"/>
        <end position="251"/>
    </location>
</feature>
<comment type="caution">
    <text evidence="2">The sequence shown here is derived from an EMBL/GenBank/DDBJ whole genome shotgun (WGS) entry which is preliminary data.</text>
</comment>
<evidence type="ECO:0000313" key="2">
    <source>
        <dbReference type="EMBL" id="RDX78289.1"/>
    </source>
</evidence>
<reference evidence="2" key="1">
    <citation type="submission" date="2018-05" db="EMBL/GenBank/DDBJ databases">
        <title>Draft genome of Mucuna pruriens seed.</title>
        <authorList>
            <person name="Nnadi N.E."/>
            <person name="Vos R."/>
            <person name="Hasami M.H."/>
            <person name="Devisetty U.K."/>
            <person name="Aguiy J.C."/>
        </authorList>
    </citation>
    <scope>NUCLEOTIDE SEQUENCE [LARGE SCALE GENOMIC DNA]</scope>
    <source>
        <strain evidence="2">JCA_2017</strain>
    </source>
</reference>
<feature type="non-terminal residue" evidence="2">
    <location>
        <position position="1"/>
    </location>
</feature>
<protein>
    <submittedName>
        <fullName evidence="2">Uncharacterized protein</fullName>
    </submittedName>
</protein>
<dbReference type="PANTHER" id="PTHR35046">
    <property type="entry name" value="ZINC KNUCKLE (CCHC-TYPE) FAMILY PROTEIN"/>
    <property type="match status" value="1"/>
</dbReference>
<dbReference type="OrthoDB" id="1747743at2759"/>
<dbReference type="AlphaFoldDB" id="A0A371FJ03"/>
<keyword evidence="3" id="KW-1185">Reference proteome</keyword>
<sequence length="251" mass="29419">MPWLTKVNRCYSTMAIVVEDRFIEFTPCTRSSSNNLHVFDPQIDRSKISFIRKLRRPRLKEDPRELSSGIKSTLGLFFFKFLEGKRFFDSSILSMVHGKTIKQTKRNYTKSYNYYRGESSPLRLCKLSNTFHALHAFPGSYLMVNPKGKISFIQDVSIDLTLGKYKDEILYDVIPMEVTYILLERPFQFDRKVTCDGVTNKLSFAHKGNKVILKPLTSREVIKDQLKMKKRRKRKIKSEKSKVIKNKKNKN</sequence>
<organism evidence="2 3">
    <name type="scientific">Mucuna pruriens</name>
    <name type="common">Velvet bean</name>
    <name type="synonym">Dolichos pruriens</name>
    <dbReference type="NCBI Taxonomy" id="157652"/>
    <lineage>
        <taxon>Eukaryota</taxon>
        <taxon>Viridiplantae</taxon>
        <taxon>Streptophyta</taxon>
        <taxon>Embryophyta</taxon>
        <taxon>Tracheophyta</taxon>
        <taxon>Spermatophyta</taxon>
        <taxon>Magnoliopsida</taxon>
        <taxon>eudicotyledons</taxon>
        <taxon>Gunneridae</taxon>
        <taxon>Pentapetalae</taxon>
        <taxon>rosids</taxon>
        <taxon>fabids</taxon>
        <taxon>Fabales</taxon>
        <taxon>Fabaceae</taxon>
        <taxon>Papilionoideae</taxon>
        <taxon>50 kb inversion clade</taxon>
        <taxon>NPAAA clade</taxon>
        <taxon>indigoferoid/millettioid clade</taxon>
        <taxon>Phaseoleae</taxon>
        <taxon>Mucuna</taxon>
    </lineage>
</organism>
<gene>
    <name evidence="2" type="ORF">CR513_41460</name>
</gene>
<evidence type="ECO:0000313" key="3">
    <source>
        <dbReference type="Proteomes" id="UP000257109"/>
    </source>
</evidence>
<proteinExistence type="predicted"/>
<dbReference type="EMBL" id="QJKJ01008911">
    <property type="protein sequence ID" value="RDX78289.1"/>
    <property type="molecule type" value="Genomic_DNA"/>
</dbReference>
<name>A0A371FJ03_MUCPR</name>
<dbReference type="Proteomes" id="UP000257109">
    <property type="component" value="Unassembled WGS sequence"/>
</dbReference>
<accession>A0A371FJ03</accession>
<dbReference type="PANTHER" id="PTHR35046:SF9">
    <property type="entry name" value="RNA-DIRECTED DNA POLYMERASE"/>
    <property type="match status" value="1"/>
</dbReference>